<gene>
    <name evidence="1" type="ORF">C8P70_12345</name>
</gene>
<sequence>MILNLIKQGLNIFQISEMLKISKYTVIIHRKIN</sequence>
<dbReference type="AlphaFoldDB" id="A0A4R7EWD3"/>
<dbReference type="Proteomes" id="UP000295215">
    <property type="component" value="Unassembled WGS sequence"/>
</dbReference>
<evidence type="ECO:0000313" key="1">
    <source>
        <dbReference type="EMBL" id="TDS55274.1"/>
    </source>
</evidence>
<reference evidence="1 2" key="1">
    <citation type="submission" date="2019-03" db="EMBL/GenBank/DDBJ databases">
        <title>Genomic Encyclopedia of Archaeal and Bacterial Type Strains, Phase II (KMG-II): from individual species to whole genera.</title>
        <authorList>
            <person name="Goeker M."/>
        </authorList>
    </citation>
    <scope>NUCLEOTIDE SEQUENCE [LARGE SCALE GENOMIC DNA]</scope>
    <source>
        <strain evidence="1 2">DSM 28213</strain>
    </source>
</reference>
<evidence type="ECO:0000313" key="2">
    <source>
        <dbReference type="Proteomes" id="UP000295215"/>
    </source>
</evidence>
<accession>A0A4R7EWD3</accession>
<dbReference type="EMBL" id="SOAG01000023">
    <property type="protein sequence ID" value="TDS55274.1"/>
    <property type="molecule type" value="Genomic_DNA"/>
</dbReference>
<keyword evidence="2" id="KW-1185">Reference proteome</keyword>
<comment type="caution">
    <text evidence="1">The sequence shown here is derived from an EMBL/GenBank/DDBJ whole genome shotgun (WGS) entry which is preliminary data.</text>
</comment>
<protein>
    <recommendedName>
        <fullName evidence="3">Regulatory LuxR family protein</fullName>
    </recommendedName>
</protein>
<name>A0A4R7EWD3_9FLAO</name>
<proteinExistence type="predicted"/>
<evidence type="ECO:0008006" key="3">
    <source>
        <dbReference type="Google" id="ProtNLM"/>
    </source>
</evidence>
<organism evidence="1 2">
    <name type="scientific">Myroides indicus</name>
    <dbReference type="NCBI Taxonomy" id="1323422"/>
    <lineage>
        <taxon>Bacteria</taxon>
        <taxon>Pseudomonadati</taxon>
        <taxon>Bacteroidota</taxon>
        <taxon>Flavobacteriia</taxon>
        <taxon>Flavobacteriales</taxon>
        <taxon>Flavobacteriaceae</taxon>
        <taxon>Myroides</taxon>
    </lineage>
</organism>